<dbReference type="AlphaFoldDB" id="A0A1A1YET1"/>
<dbReference type="RefSeq" id="WP_064894042.1">
    <property type="nucleotide sequence ID" value="NZ_LZHX01000004.1"/>
</dbReference>
<protein>
    <submittedName>
        <fullName evidence="1">Uncharacterized protein</fullName>
    </submittedName>
</protein>
<reference evidence="1 2" key="1">
    <citation type="submission" date="2016-06" db="EMBL/GenBank/DDBJ databases">
        <authorList>
            <person name="Kjaerup R.B."/>
            <person name="Dalgaard T.S."/>
            <person name="Juul-Madsen H.R."/>
        </authorList>
    </citation>
    <scope>NUCLEOTIDE SEQUENCE [LARGE SCALE GENOMIC DNA]</scope>
    <source>
        <strain evidence="1 2">ACS1953</strain>
    </source>
</reference>
<proteinExistence type="predicted"/>
<organism evidence="1 2">
    <name type="scientific">Mycolicibacterium conceptionense</name>
    <dbReference type="NCBI Taxonomy" id="451644"/>
    <lineage>
        <taxon>Bacteria</taxon>
        <taxon>Bacillati</taxon>
        <taxon>Actinomycetota</taxon>
        <taxon>Actinomycetes</taxon>
        <taxon>Mycobacteriales</taxon>
        <taxon>Mycobacteriaceae</taxon>
        <taxon>Mycolicibacterium</taxon>
    </lineage>
</organism>
<evidence type="ECO:0000313" key="1">
    <source>
        <dbReference type="EMBL" id="OBF29813.1"/>
    </source>
</evidence>
<dbReference type="Proteomes" id="UP000093779">
    <property type="component" value="Unassembled WGS sequence"/>
</dbReference>
<accession>A0A1A1YET1</accession>
<dbReference type="EMBL" id="LZHX01000004">
    <property type="protein sequence ID" value="OBF29813.1"/>
    <property type="molecule type" value="Genomic_DNA"/>
</dbReference>
<name>A0A1A1YET1_9MYCO</name>
<evidence type="ECO:0000313" key="2">
    <source>
        <dbReference type="Proteomes" id="UP000093779"/>
    </source>
</evidence>
<gene>
    <name evidence="1" type="ORF">A5726_29885</name>
</gene>
<comment type="caution">
    <text evidence="1">The sequence shown here is derived from an EMBL/GenBank/DDBJ whole genome shotgun (WGS) entry which is preliminary data.</text>
</comment>
<sequence length="111" mass="12559">MSQPTIEQHHQRWSHLPLFPQRPACLMQWPYIMTDEDTEAWSDIEYMRGLADAIEDEAHAGVGTAMPTLSRFASSLLAYAVALADEDMPPWNTDRAAELLDEWRNESAVAA</sequence>